<accession>A0A8K0HB12</accession>
<dbReference type="PROSITE" id="PS50104">
    <property type="entry name" value="TIR"/>
    <property type="match status" value="1"/>
</dbReference>
<evidence type="ECO:0000259" key="3">
    <source>
        <dbReference type="PROSITE" id="PS50104"/>
    </source>
</evidence>
<dbReference type="FunFam" id="3.40.50.10140:FF:000007">
    <property type="entry name" value="Disease resistance protein (TIR-NBS-LRR class)"/>
    <property type="match status" value="1"/>
</dbReference>
<dbReference type="Pfam" id="PF00637">
    <property type="entry name" value="Clathrin"/>
    <property type="match status" value="2"/>
</dbReference>
<dbReference type="InterPro" id="IPR035897">
    <property type="entry name" value="Toll_tir_struct_dom_sf"/>
</dbReference>
<dbReference type="Gene3D" id="1.25.40.10">
    <property type="entry name" value="Tetratricopeptide repeat domain"/>
    <property type="match status" value="1"/>
</dbReference>
<dbReference type="SUPFAM" id="SSF48371">
    <property type="entry name" value="ARM repeat"/>
    <property type="match status" value="2"/>
</dbReference>
<dbReference type="SMART" id="SM00255">
    <property type="entry name" value="TIR"/>
    <property type="match status" value="1"/>
</dbReference>
<dbReference type="EMBL" id="VOIH02000004">
    <property type="protein sequence ID" value="KAF3449311.1"/>
    <property type="molecule type" value="Genomic_DNA"/>
</dbReference>
<dbReference type="GO" id="GO:0006898">
    <property type="term" value="P:receptor-mediated endocytosis"/>
    <property type="evidence" value="ECO:0007669"/>
    <property type="project" value="TreeGrafter"/>
</dbReference>
<dbReference type="Gene3D" id="3.40.50.10140">
    <property type="entry name" value="Toll/interleukin-1 receptor homology (TIR) domain"/>
    <property type="match status" value="1"/>
</dbReference>
<keyword evidence="5" id="KW-1185">Reference proteome</keyword>
<dbReference type="InterPro" id="IPR055358">
    <property type="entry name" value="CHCR"/>
</dbReference>
<dbReference type="GO" id="GO:0071439">
    <property type="term" value="C:clathrin complex"/>
    <property type="evidence" value="ECO:0007669"/>
    <property type="project" value="TreeGrafter"/>
</dbReference>
<protein>
    <recommendedName>
        <fullName evidence="3">TIR domain-containing protein</fullName>
    </recommendedName>
</protein>
<evidence type="ECO:0000256" key="1">
    <source>
        <dbReference type="ARBA" id="ARBA00023027"/>
    </source>
</evidence>
<dbReference type="OrthoDB" id="1735974at2759"/>
<dbReference type="SUPFAM" id="SSF52200">
    <property type="entry name" value="Toll/Interleukin receptor TIR domain"/>
    <property type="match status" value="1"/>
</dbReference>
<feature type="repeat" description="CHCR" evidence="2">
    <location>
        <begin position="372"/>
        <end position="512"/>
    </location>
</feature>
<dbReference type="Pfam" id="PF01582">
    <property type="entry name" value="TIR"/>
    <property type="match status" value="1"/>
</dbReference>
<organism evidence="4 5">
    <name type="scientific">Rhamnella rubrinervis</name>
    <dbReference type="NCBI Taxonomy" id="2594499"/>
    <lineage>
        <taxon>Eukaryota</taxon>
        <taxon>Viridiplantae</taxon>
        <taxon>Streptophyta</taxon>
        <taxon>Embryophyta</taxon>
        <taxon>Tracheophyta</taxon>
        <taxon>Spermatophyta</taxon>
        <taxon>Magnoliopsida</taxon>
        <taxon>eudicotyledons</taxon>
        <taxon>Gunneridae</taxon>
        <taxon>Pentapetalae</taxon>
        <taxon>rosids</taxon>
        <taxon>fabids</taxon>
        <taxon>Rosales</taxon>
        <taxon>Rhamnaceae</taxon>
        <taxon>rhamnoid group</taxon>
        <taxon>Rhamneae</taxon>
        <taxon>Rhamnella</taxon>
    </lineage>
</organism>
<dbReference type="GO" id="GO:0032051">
    <property type="term" value="F:clathrin light chain binding"/>
    <property type="evidence" value="ECO:0007669"/>
    <property type="project" value="TreeGrafter"/>
</dbReference>
<dbReference type="AlphaFoldDB" id="A0A8K0HB12"/>
<dbReference type="InterPro" id="IPR000547">
    <property type="entry name" value="Clathrin_H-chain/VPS_repeat"/>
</dbReference>
<comment type="caution">
    <text evidence="4">The sequence shown here is derived from an EMBL/GenBank/DDBJ whole genome shotgun (WGS) entry which is preliminary data.</text>
</comment>
<dbReference type="GO" id="GO:0009507">
    <property type="term" value="C:chloroplast"/>
    <property type="evidence" value="ECO:0007669"/>
    <property type="project" value="TreeGrafter"/>
</dbReference>
<keyword evidence="1" id="KW-0520">NAD</keyword>
<feature type="domain" description="TIR" evidence="3">
    <location>
        <begin position="8"/>
        <end position="175"/>
    </location>
</feature>
<dbReference type="PANTHER" id="PTHR10292:SF1">
    <property type="entry name" value="CLATHRIN HEAVY CHAIN"/>
    <property type="match status" value="1"/>
</dbReference>
<dbReference type="Proteomes" id="UP000796880">
    <property type="component" value="Unassembled WGS sequence"/>
</dbReference>
<gene>
    <name evidence="4" type="ORF">FNV43_RR10039</name>
</gene>
<dbReference type="GO" id="GO:0006886">
    <property type="term" value="P:intracellular protein transport"/>
    <property type="evidence" value="ECO:0007669"/>
    <property type="project" value="UniProtKB-UniRule"/>
</dbReference>
<evidence type="ECO:0000313" key="4">
    <source>
        <dbReference type="EMBL" id="KAF3449311.1"/>
    </source>
</evidence>
<reference evidence="4" key="1">
    <citation type="submission" date="2020-03" db="EMBL/GenBank/DDBJ databases">
        <title>A high-quality chromosome-level genome assembly of a woody plant with both climbing and erect habits, Rhamnella rubrinervis.</title>
        <authorList>
            <person name="Lu Z."/>
            <person name="Yang Y."/>
            <person name="Zhu X."/>
            <person name="Sun Y."/>
        </authorList>
    </citation>
    <scope>NUCLEOTIDE SEQUENCE</scope>
    <source>
        <strain evidence="4">BYM</strain>
        <tissue evidence="4">Leaf</tissue>
    </source>
</reference>
<dbReference type="InterPro" id="IPR016024">
    <property type="entry name" value="ARM-type_fold"/>
</dbReference>
<dbReference type="PANTHER" id="PTHR10292">
    <property type="entry name" value="CLATHRIN HEAVY CHAIN RELATED"/>
    <property type="match status" value="1"/>
</dbReference>
<name>A0A8K0HB12_9ROSA</name>
<dbReference type="GO" id="GO:0005794">
    <property type="term" value="C:Golgi apparatus"/>
    <property type="evidence" value="ECO:0007669"/>
    <property type="project" value="TreeGrafter"/>
</dbReference>
<dbReference type="InterPro" id="IPR000157">
    <property type="entry name" value="TIR_dom"/>
</dbReference>
<dbReference type="SMART" id="SM00299">
    <property type="entry name" value="CLH"/>
    <property type="match status" value="2"/>
</dbReference>
<dbReference type="GO" id="GO:0005886">
    <property type="term" value="C:plasma membrane"/>
    <property type="evidence" value="ECO:0007669"/>
    <property type="project" value="TreeGrafter"/>
</dbReference>
<proteinExistence type="predicted"/>
<feature type="repeat" description="CHCR" evidence="2">
    <location>
        <begin position="222"/>
        <end position="365"/>
    </location>
</feature>
<dbReference type="InterPro" id="IPR011990">
    <property type="entry name" value="TPR-like_helical_dom_sf"/>
</dbReference>
<dbReference type="GO" id="GO:0007165">
    <property type="term" value="P:signal transduction"/>
    <property type="evidence" value="ECO:0007669"/>
    <property type="project" value="InterPro"/>
</dbReference>
<evidence type="ECO:0000313" key="5">
    <source>
        <dbReference type="Proteomes" id="UP000796880"/>
    </source>
</evidence>
<dbReference type="PROSITE" id="PS50236">
    <property type="entry name" value="CHCR"/>
    <property type="match status" value="2"/>
</dbReference>
<dbReference type="FunFam" id="1.25.40.10:FF:000005">
    <property type="entry name" value="Clathrin heavy chain"/>
    <property type="match status" value="1"/>
</dbReference>
<evidence type="ECO:0000256" key="2">
    <source>
        <dbReference type="PROSITE-ProRule" id="PRU01006"/>
    </source>
</evidence>
<dbReference type="GO" id="GO:0009506">
    <property type="term" value="C:plasmodesma"/>
    <property type="evidence" value="ECO:0007669"/>
    <property type="project" value="TreeGrafter"/>
</dbReference>
<sequence>MSSPNSNSNYDVFLSFRGDDTRRGFTSHLYAALIQRGYKAFFDDEHLQRGKVISKGLMKAIDCSRSSVVVLSENYAFSSWCLTELAKIVERMETKGLIVLPIFYHVNPCQVRKQTGTYRDAFKKHENNPELDLDEVDSWRDALKAVSNLAGWTLDEMDVEAKFIRDFIDDVSSILDVRRESARQSNVYFDRSLESKTVNPANAHLVVGKLLDDEYPDDFIKAQVLSLRSLLPVVGPLVEECEMRNRLHILTQFLENLVSEGSQDVHVHNALGKIIIDNNENPEHFLTTNPCYDSRVVGKYCEKQDNPILAVVAYRRGQCDDELINVTNKYSLFKLQARYVVERMDCDLWKKVLDPENEQRRHLIDQVVSTASPESKSPDQISSAVKAFMCSADLLHELVELIENIVLQDTAFSGNFNLQNLLILSAIKANSSKIMYYINRLDNFDGHAIGEVVMEAQLYEEAFAIFKKFNLNFQAVSVLLDNIGSINRAVEFAFQVEEDAVWRQVQLREGRC</sequence>